<feature type="non-terminal residue" evidence="4">
    <location>
        <position position="1"/>
    </location>
</feature>
<gene>
    <name evidence="4" type="ORF">EZS28_044203</name>
</gene>
<dbReference type="SUPFAM" id="SSF90257">
    <property type="entry name" value="Myosin rod fragments"/>
    <property type="match status" value="1"/>
</dbReference>
<dbReference type="Gene3D" id="3.40.50.300">
    <property type="entry name" value="P-loop containing nucleotide triphosphate hydrolases"/>
    <property type="match status" value="1"/>
</dbReference>
<evidence type="ECO:0000259" key="3">
    <source>
        <dbReference type="Pfam" id="PF12781"/>
    </source>
</evidence>
<dbReference type="Proteomes" id="UP000324800">
    <property type="component" value="Unassembled WGS sequence"/>
</dbReference>
<feature type="domain" description="Dynein heavy chain ATP-binding dynein motor region" evidence="3">
    <location>
        <begin position="244"/>
        <end position="465"/>
    </location>
</feature>
<organism evidence="4 5">
    <name type="scientific">Streblomastix strix</name>
    <dbReference type="NCBI Taxonomy" id="222440"/>
    <lineage>
        <taxon>Eukaryota</taxon>
        <taxon>Metamonada</taxon>
        <taxon>Preaxostyla</taxon>
        <taxon>Oxymonadida</taxon>
        <taxon>Streblomastigidae</taxon>
        <taxon>Streblomastix</taxon>
    </lineage>
</organism>
<dbReference type="OrthoDB" id="424310at2759"/>
<dbReference type="GO" id="GO:0030286">
    <property type="term" value="C:dynein complex"/>
    <property type="evidence" value="ECO:0007669"/>
    <property type="project" value="InterPro"/>
</dbReference>
<dbReference type="Pfam" id="PF12781">
    <property type="entry name" value="AAA_9"/>
    <property type="match status" value="1"/>
</dbReference>
<feature type="coiled-coil region" evidence="1">
    <location>
        <begin position="98"/>
        <end position="174"/>
    </location>
</feature>
<dbReference type="GO" id="GO:0045505">
    <property type="term" value="F:dynein intermediate chain binding"/>
    <property type="evidence" value="ECO:0007669"/>
    <property type="project" value="InterPro"/>
</dbReference>
<evidence type="ECO:0000256" key="1">
    <source>
        <dbReference type="SAM" id="Coils"/>
    </source>
</evidence>
<feature type="domain" description="Dynein heavy chain coiled coil stalk" evidence="2">
    <location>
        <begin position="13"/>
        <end position="218"/>
    </location>
</feature>
<dbReference type="GO" id="GO:0051959">
    <property type="term" value="F:dynein light intermediate chain binding"/>
    <property type="evidence" value="ECO:0007669"/>
    <property type="project" value="InterPro"/>
</dbReference>
<reference evidence="4 5" key="1">
    <citation type="submission" date="2019-03" db="EMBL/GenBank/DDBJ databases">
        <title>Single cell metagenomics reveals metabolic interactions within the superorganism composed of flagellate Streblomastix strix and complex community of Bacteroidetes bacteria on its surface.</title>
        <authorList>
            <person name="Treitli S.C."/>
            <person name="Kolisko M."/>
            <person name="Husnik F."/>
            <person name="Keeling P."/>
            <person name="Hampl V."/>
        </authorList>
    </citation>
    <scope>NUCLEOTIDE SEQUENCE [LARGE SCALE GENOMIC DNA]</scope>
    <source>
        <strain evidence="4">ST1C</strain>
    </source>
</reference>
<feature type="non-terminal residue" evidence="4">
    <location>
        <position position="499"/>
    </location>
</feature>
<dbReference type="PANTHER" id="PTHR22878">
    <property type="entry name" value="DYNEIN HEAVY CHAIN 6, AXONEMAL-LIKE-RELATED"/>
    <property type="match status" value="1"/>
</dbReference>
<dbReference type="PANTHER" id="PTHR22878:SF68">
    <property type="entry name" value="DYNEIN HEAVY CHAIN 6, AXONEMAL-LIKE"/>
    <property type="match status" value="1"/>
</dbReference>
<dbReference type="EMBL" id="SNRW01027167">
    <property type="protein sequence ID" value="KAA6360270.1"/>
    <property type="molecule type" value="Genomic_DNA"/>
</dbReference>
<comment type="caution">
    <text evidence="4">The sequence shown here is derived from an EMBL/GenBank/DDBJ whole genome shotgun (WGS) entry which is preliminary data.</text>
</comment>
<dbReference type="Gene3D" id="6.10.140.1060">
    <property type="match status" value="1"/>
</dbReference>
<dbReference type="FunFam" id="3.40.50.300:FF:001145">
    <property type="entry name" value="Putative dynein heavy chain"/>
    <property type="match status" value="1"/>
</dbReference>
<dbReference type="Pfam" id="PF12777">
    <property type="entry name" value="MT"/>
    <property type="match status" value="1"/>
</dbReference>
<evidence type="ECO:0000313" key="5">
    <source>
        <dbReference type="Proteomes" id="UP000324800"/>
    </source>
</evidence>
<protein>
    <submittedName>
        <fullName evidence="4">Putative dynein heavy chain</fullName>
    </submittedName>
</protein>
<dbReference type="InterPro" id="IPR024743">
    <property type="entry name" value="Dynein_HC_stalk"/>
</dbReference>
<evidence type="ECO:0000313" key="4">
    <source>
        <dbReference type="EMBL" id="KAA6360270.1"/>
    </source>
</evidence>
<keyword evidence="1" id="KW-0175">Coiled coil</keyword>
<dbReference type="Gene3D" id="1.20.920.20">
    <property type="match status" value="1"/>
</dbReference>
<dbReference type="InterPro" id="IPR027417">
    <property type="entry name" value="P-loop_NTPase"/>
</dbReference>
<proteinExistence type="predicted"/>
<accession>A0A5J4TQQ3</accession>
<dbReference type="GO" id="GO:0007018">
    <property type="term" value="P:microtubule-based movement"/>
    <property type="evidence" value="ECO:0007669"/>
    <property type="project" value="InterPro"/>
</dbReference>
<dbReference type="InterPro" id="IPR035706">
    <property type="entry name" value="AAA_9"/>
</dbReference>
<sequence length="499" mass="56079">VMFVMASVCLLFNQPQTWEQAKKLMNAEFLGKLEDYDKDSLDEKMKVKLRANYINSPKFQPEVVESVSKAAKSLCAWVRALFDYSEVAKEVAPKRAKVKESMTKLAQMNEALSAKKAELREVQDKLAQLKAKYDASVSKKAKIESEIEATRVKLDRAEKLLSGLSDEYQRWTQTVKDLTASRSTLLGDALIATGYVTYLGPFTSEYRKQLSAQWVKYISKKQIPVKTEGEFSLDATLGNPIQVRAWRLAGLPSDALSTANAIIATRSRRWCLMIDPQKQANRWVKNLWKERGIRIVKPHDVTLMRTMENGVRVGVPVLLENAGETFDPALTPILGKNLTKNGTRLTMRIGDQDVDYSEDFSLHITTTLPNPHYTPEISIATTIINFTVTPAGLDEQLLAETVRIERPELEAQRDSLIVQAAKDADDTSKVEDDILKLLSSVTGSILDNETVTQALDKSKEIAGEIKKRVQETKETTALINSARNQYRDVSRRGSLIYFV</sequence>
<dbReference type="InterPro" id="IPR026983">
    <property type="entry name" value="DHC"/>
</dbReference>
<evidence type="ECO:0000259" key="2">
    <source>
        <dbReference type="Pfam" id="PF12777"/>
    </source>
</evidence>
<dbReference type="AlphaFoldDB" id="A0A5J4TQQ3"/>
<name>A0A5J4TQQ3_9EUKA</name>